<dbReference type="InterPro" id="IPR006153">
    <property type="entry name" value="Cation/H_exchanger_TM"/>
</dbReference>
<dbReference type="GO" id="GO:0006885">
    <property type="term" value="P:regulation of pH"/>
    <property type="evidence" value="ECO:0007669"/>
    <property type="project" value="TreeGrafter"/>
</dbReference>
<comment type="similarity">
    <text evidence="9">Belongs to the monovalent cation:proton antiporter 2 (CPA2) transporter (TC 2.A.37) family. CHX (TC 2.A.37.4) subfamily.</text>
</comment>
<organism evidence="12 13">
    <name type="scientific">Dipteronia dyeriana</name>
    <dbReference type="NCBI Taxonomy" id="168575"/>
    <lineage>
        <taxon>Eukaryota</taxon>
        <taxon>Viridiplantae</taxon>
        <taxon>Streptophyta</taxon>
        <taxon>Embryophyta</taxon>
        <taxon>Tracheophyta</taxon>
        <taxon>Spermatophyta</taxon>
        <taxon>Magnoliopsida</taxon>
        <taxon>eudicotyledons</taxon>
        <taxon>Gunneridae</taxon>
        <taxon>Pentapetalae</taxon>
        <taxon>rosids</taxon>
        <taxon>malvids</taxon>
        <taxon>Sapindales</taxon>
        <taxon>Sapindaceae</taxon>
        <taxon>Hippocastanoideae</taxon>
        <taxon>Acereae</taxon>
        <taxon>Dipteronia</taxon>
    </lineage>
</organism>
<dbReference type="GO" id="GO:0016020">
    <property type="term" value="C:membrane"/>
    <property type="evidence" value="ECO:0007669"/>
    <property type="project" value="UniProtKB-SubCell"/>
</dbReference>
<keyword evidence="3" id="KW-0633">Potassium transport</keyword>
<proteinExistence type="inferred from homology"/>
<dbReference type="Proteomes" id="UP001280121">
    <property type="component" value="Unassembled WGS sequence"/>
</dbReference>
<evidence type="ECO:0000256" key="10">
    <source>
        <dbReference type="SAM" id="Phobius"/>
    </source>
</evidence>
<keyword evidence="6 10" id="KW-1133">Transmembrane helix</keyword>
<evidence type="ECO:0000256" key="2">
    <source>
        <dbReference type="ARBA" id="ARBA00022448"/>
    </source>
</evidence>
<evidence type="ECO:0000256" key="8">
    <source>
        <dbReference type="ARBA" id="ARBA00023136"/>
    </source>
</evidence>
<evidence type="ECO:0000313" key="13">
    <source>
        <dbReference type="Proteomes" id="UP001280121"/>
    </source>
</evidence>
<keyword evidence="2" id="KW-0813">Transport</keyword>
<comment type="subcellular location">
    <subcellularLocation>
        <location evidence="1">Membrane</location>
        <topology evidence="1">Multi-pass membrane protein</topology>
    </subcellularLocation>
</comment>
<evidence type="ECO:0000256" key="1">
    <source>
        <dbReference type="ARBA" id="ARBA00004141"/>
    </source>
</evidence>
<accession>A0AAD9WV57</accession>
<reference evidence="12" key="1">
    <citation type="journal article" date="2023" name="Plant J.">
        <title>Genome sequences and population genomics provide insights into the demographic history, inbreeding, and mutation load of two 'living fossil' tree species of Dipteronia.</title>
        <authorList>
            <person name="Feng Y."/>
            <person name="Comes H.P."/>
            <person name="Chen J."/>
            <person name="Zhu S."/>
            <person name="Lu R."/>
            <person name="Zhang X."/>
            <person name="Li P."/>
            <person name="Qiu J."/>
            <person name="Olsen K.M."/>
            <person name="Qiu Y."/>
        </authorList>
    </citation>
    <scope>NUCLEOTIDE SEQUENCE</scope>
    <source>
        <strain evidence="12">KIB01</strain>
    </source>
</reference>
<evidence type="ECO:0000256" key="9">
    <source>
        <dbReference type="ARBA" id="ARBA00038341"/>
    </source>
</evidence>
<evidence type="ECO:0000256" key="4">
    <source>
        <dbReference type="ARBA" id="ARBA00022692"/>
    </source>
</evidence>
<keyword evidence="8 10" id="KW-0472">Membrane</keyword>
<evidence type="ECO:0000259" key="11">
    <source>
        <dbReference type="Pfam" id="PF00999"/>
    </source>
</evidence>
<dbReference type="AlphaFoldDB" id="A0AAD9WV57"/>
<dbReference type="EMBL" id="JANJYI010000007">
    <property type="protein sequence ID" value="KAK2643410.1"/>
    <property type="molecule type" value="Genomic_DNA"/>
</dbReference>
<keyword evidence="7" id="KW-0406">Ion transport</keyword>
<dbReference type="PANTHER" id="PTHR32468">
    <property type="entry name" value="CATION/H + ANTIPORTER"/>
    <property type="match status" value="1"/>
</dbReference>
<dbReference type="InterPro" id="IPR050794">
    <property type="entry name" value="CPA2_transporter"/>
</dbReference>
<sequence length="180" mass="20341">MKLQYVIYSVTAGSSQWQTQNPAYLQIPLLALQLAIMIFLSRILIFIFRPLRQPRFVMEVIISDQQYPDSNGCVPLREHSSNMLLDTFANFGLIYYMFLVGIEMDILAVPHMSKKSLSIATATILNPPGAGAGLYFVPVHKTLLHKPVGVVFWAITLIYHKLPRIGQNPLRFQAPSHRSS</sequence>
<dbReference type="PANTHER" id="PTHR32468:SF74">
    <property type="entry name" value="CATION_H(+) ANTIPORTER 21-RELATED"/>
    <property type="match status" value="1"/>
</dbReference>
<keyword evidence="13" id="KW-1185">Reference proteome</keyword>
<feature type="transmembrane region" description="Helical" evidence="10">
    <location>
        <begin position="87"/>
        <end position="109"/>
    </location>
</feature>
<evidence type="ECO:0000256" key="3">
    <source>
        <dbReference type="ARBA" id="ARBA00022538"/>
    </source>
</evidence>
<dbReference type="Pfam" id="PF00999">
    <property type="entry name" value="Na_H_Exchanger"/>
    <property type="match status" value="1"/>
</dbReference>
<dbReference type="Gene3D" id="1.20.1530.20">
    <property type="match status" value="1"/>
</dbReference>
<evidence type="ECO:0000256" key="6">
    <source>
        <dbReference type="ARBA" id="ARBA00022989"/>
    </source>
</evidence>
<feature type="transmembrane region" description="Helical" evidence="10">
    <location>
        <begin position="23"/>
        <end position="48"/>
    </location>
</feature>
<comment type="caution">
    <text evidence="12">The sequence shown here is derived from an EMBL/GenBank/DDBJ whole genome shotgun (WGS) entry which is preliminary data.</text>
</comment>
<dbReference type="GO" id="GO:0015297">
    <property type="term" value="F:antiporter activity"/>
    <property type="evidence" value="ECO:0007669"/>
    <property type="project" value="InterPro"/>
</dbReference>
<dbReference type="InterPro" id="IPR038770">
    <property type="entry name" value="Na+/solute_symporter_sf"/>
</dbReference>
<name>A0AAD9WV57_9ROSI</name>
<gene>
    <name evidence="12" type="ORF">Ddye_025173</name>
</gene>
<dbReference type="GO" id="GO:0006813">
    <property type="term" value="P:potassium ion transport"/>
    <property type="evidence" value="ECO:0007669"/>
    <property type="project" value="UniProtKB-KW"/>
</dbReference>
<keyword evidence="5" id="KW-0630">Potassium</keyword>
<keyword evidence="4 10" id="KW-0812">Transmembrane</keyword>
<evidence type="ECO:0000313" key="12">
    <source>
        <dbReference type="EMBL" id="KAK2643410.1"/>
    </source>
</evidence>
<protein>
    <recommendedName>
        <fullName evidence="11">Cation/H+ exchanger transmembrane domain-containing protein</fullName>
    </recommendedName>
</protein>
<dbReference type="GO" id="GO:0012505">
    <property type="term" value="C:endomembrane system"/>
    <property type="evidence" value="ECO:0007669"/>
    <property type="project" value="TreeGrafter"/>
</dbReference>
<evidence type="ECO:0000256" key="5">
    <source>
        <dbReference type="ARBA" id="ARBA00022958"/>
    </source>
</evidence>
<dbReference type="GO" id="GO:1902600">
    <property type="term" value="P:proton transmembrane transport"/>
    <property type="evidence" value="ECO:0007669"/>
    <property type="project" value="InterPro"/>
</dbReference>
<evidence type="ECO:0000256" key="7">
    <source>
        <dbReference type="ARBA" id="ARBA00023065"/>
    </source>
</evidence>
<feature type="domain" description="Cation/H+ exchanger transmembrane" evidence="11">
    <location>
        <begin position="38"/>
        <end position="141"/>
    </location>
</feature>